<dbReference type="Gene3D" id="3.30.310.70">
    <property type="entry name" value="TT1751-like domain"/>
    <property type="match status" value="1"/>
</dbReference>
<feature type="region of interest" description="Disordered" evidence="1">
    <location>
        <begin position="45"/>
        <end position="76"/>
    </location>
</feature>
<dbReference type="Proteomes" id="UP001501570">
    <property type="component" value="Unassembled WGS sequence"/>
</dbReference>
<evidence type="ECO:0000313" key="2">
    <source>
        <dbReference type="EMBL" id="GAA5191092.1"/>
    </source>
</evidence>
<dbReference type="EMBL" id="BAABJQ010000015">
    <property type="protein sequence ID" value="GAA5191092.1"/>
    <property type="molecule type" value="Genomic_DNA"/>
</dbReference>
<accession>A0ABP9S5I5</accession>
<gene>
    <name evidence="2" type="ORF">GCM10023322_47680</name>
</gene>
<keyword evidence="3" id="KW-1185">Reference proteome</keyword>
<evidence type="ECO:0000256" key="1">
    <source>
        <dbReference type="SAM" id="MobiDB-lite"/>
    </source>
</evidence>
<proteinExistence type="predicted"/>
<comment type="caution">
    <text evidence="2">The sequence shown here is derived from an EMBL/GenBank/DDBJ whole genome shotgun (WGS) entry which is preliminary data.</text>
</comment>
<dbReference type="InterPro" id="IPR035923">
    <property type="entry name" value="TT1751-like_sf"/>
</dbReference>
<reference evidence="3" key="1">
    <citation type="journal article" date="2019" name="Int. J. Syst. Evol. Microbiol.">
        <title>The Global Catalogue of Microorganisms (GCM) 10K type strain sequencing project: providing services to taxonomists for standard genome sequencing and annotation.</title>
        <authorList>
            <consortium name="The Broad Institute Genomics Platform"/>
            <consortium name="The Broad Institute Genome Sequencing Center for Infectious Disease"/>
            <person name="Wu L."/>
            <person name="Ma J."/>
        </authorList>
    </citation>
    <scope>NUCLEOTIDE SEQUENCE [LARGE SCALE GENOMIC DNA]</scope>
    <source>
        <strain evidence="3">JCM 18304</strain>
    </source>
</reference>
<evidence type="ECO:0000313" key="3">
    <source>
        <dbReference type="Proteomes" id="UP001501570"/>
    </source>
</evidence>
<organism evidence="2 3">
    <name type="scientific">Rugosimonospora acidiphila</name>
    <dbReference type="NCBI Taxonomy" id="556531"/>
    <lineage>
        <taxon>Bacteria</taxon>
        <taxon>Bacillati</taxon>
        <taxon>Actinomycetota</taxon>
        <taxon>Actinomycetes</taxon>
        <taxon>Micromonosporales</taxon>
        <taxon>Micromonosporaceae</taxon>
        <taxon>Rugosimonospora</taxon>
    </lineage>
</organism>
<sequence>MPGAQGLRTEHPMVRLDIPTGMPFDAFITAFERAAPVFDSGAALRAGQSKEGQSKGGGQSGGGGQSRGGGQSTDGWHDFQAAVAANAPNELMIFGKVEATAVMAIAGHQTKSTEYLLGNPVTAESMFRYHPASMLYAPLRILVHSDDNDCAIFTLDQPSVAFGGFGIAQITEVGVGLDRKVANLLRLIGVEPPEALAGPAE</sequence>
<evidence type="ECO:0008006" key="4">
    <source>
        <dbReference type="Google" id="ProtNLM"/>
    </source>
</evidence>
<feature type="compositionally biased region" description="Gly residues" evidence="1">
    <location>
        <begin position="54"/>
        <end position="72"/>
    </location>
</feature>
<protein>
    <recommendedName>
        <fullName evidence="4">DUF302 domain-containing protein</fullName>
    </recommendedName>
</protein>
<dbReference type="SUPFAM" id="SSF103247">
    <property type="entry name" value="TT1751-like"/>
    <property type="match status" value="1"/>
</dbReference>
<name>A0ABP9S5I5_9ACTN</name>